<accession>A0A382JNY7</accession>
<dbReference type="EMBL" id="UINC01075541">
    <property type="protein sequence ID" value="SVC13830.1"/>
    <property type="molecule type" value="Genomic_DNA"/>
</dbReference>
<evidence type="ECO:0000256" key="1">
    <source>
        <dbReference type="SAM" id="MobiDB-lite"/>
    </source>
</evidence>
<reference evidence="2" key="1">
    <citation type="submission" date="2018-05" db="EMBL/GenBank/DDBJ databases">
        <authorList>
            <person name="Lanie J.A."/>
            <person name="Ng W.-L."/>
            <person name="Kazmierczak K.M."/>
            <person name="Andrzejewski T.M."/>
            <person name="Davidsen T.M."/>
            <person name="Wayne K.J."/>
            <person name="Tettelin H."/>
            <person name="Glass J.I."/>
            <person name="Rusch D."/>
            <person name="Podicherti R."/>
            <person name="Tsui H.-C.T."/>
            <person name="Winkler M.E."/>
        </authorList>
    </citation>
    <scope>NUCLEOTIDE SEQUENCE</scope>
</reference>
<dbReference type="AlphaFoldDB" id="A0A382JNY7"/>
<feature type="non-terminal residue" evidence="2">
    <location>
        <position position="1"/>
    </location>
</feature>
<evidence type="ECO:0000313" key="2">
    <source>
        <dbReference type="EMBL" id="SVC13830.1"/>
    </source>
</evidence>
<sequence>LLSGQVIFAAAPGDSTASEQDEKVENPGG</sequence>
<protein>
    <submittedName>
        <fullName evidence="2">Uncharacterized protein</fullName>
    </submittedName>
</protein>
<feature type="compositionally biased region" description="Basic and acidic residues" evidence="1">
    <location>
        <begin position="20"/>
        <end position="29"/>
    </location>
</feature>
<feature type="region of interest" description="Disordered" evidence="1">
    <location>
        <begin position="1"/>
        <end position="29"/>
    </location>
</feature>
<gene>
    <name evidence="2" type="ORF">METZ01_LOCUS266684</name>
</gene>
<proteinExistence type="predicted"/>
<name>A0A382JNY7_9ZZZZ</name>
<organism evidence="2">
    <name type="scientific">marine metagenome</name>
    <dbReference type="NCBI Taxonomy" id="408172"/>
    <lineage>
        <taxon>unclassified sequences</taxon>
        <taxon>metagenomes</taxon>
        <taxon>ecological metagenomes</taxon>
    </lineage>
</organism>